<dbReference type="GeneID" id="65105582"/>
<dbReference type="Proteomes" id="UP000222295">
    <property type="component" value="Segment"/>
</dbReference>
<evidence type="ECO:0000313" key="1">
    <source>
        <dbReference type="EMBL" id="BAX03425.1"/>
    </source>
</evidence>
<dbReference type="EMBL" id="AP017903">
    <property type="protein sequence ID" value="BAX03425.1"/>
    <property type="molecule type" value="Genomic_DNA"/>
</dbReference>
<evidence type="ECO:0008006" key="3">
    <source>
        <dbReference type="Google" id="ProtNLM"/>
    </source>
</evidence>
<dbReference type="Gene3D" id="3.30.420.240">
    <property type="match status" value="1"/>
</dbReference>
<keyword evidence="2" id="KW-1185">Reference proteome</keyword>
<protein>
    <recommendedName>
        <fullName evidence="3">Terminase</fullName>
    </recommendedName>
</protein>
<evidence type="ECO:0000313" key="2">
    <source>
        <dbReference type="Proteomes" id="UP000222295"/>
    </source>
</evidence>
<dbReference type="InterPro" id="IPR027417">
    <property type="entry name" value="P-loop_NTPase"/>
</dbReference>
<accession>A0A1V1FS86</accession>
<dbReference type="KEGG" id="vg:65105582"/>
<sequence>MQGLDFHKQYAKTDKFREAAIHFQKQGVYTNAKPNSREWKKFWVMQQERCISGFKTSDGDYITGFNYFYLNFCPIYRVQIVKEKGGKKFTHKRVTDFPSFYSYDAIYFNYIEACQEAGKHAVILKARRKGYSLKNASMLCRNYYFVPESKGYVFATDKKFLTGDGVLNKAWNFMSFIDTHTPFAKKRQVKNTDMHRRASFLIKDAYGNSIEDGYKSEIMGFSLKSNPDKLRGIVASLIFFEEGGSFAELEDAFNIARPSVEQDSFVTGLICVYGTASMNNESMQSISRMFQNPDSYNLLAVPNIWDEGASKMSVGFFHPYYENLDGIDKETGDRLYMDKDGNTLRDKAIAYIMDEREKVVERAVSDSNIDAYVIERPIRPSEALATYGSSIFPKKMLQEHLMRLRTDEEYQDLRQVGHMAIGSDKKIKFVRHRADDSIKTYFLRNSEDKSGAVVVWEHPEPEPPFGLYIIGVDSYDFDASQTNSLGSCLVFKRFANFETYNDMIVAEYTGRPPMAEDFYETVRRLALYYNAKVMYENNNKGIYTYFVNKHCEYMLAEQPDIIDRIVEQSFVKRGKGVHVTKDIRNAMNGWIREYLLEEYSDGKRNINRIFSEPLIEELISWNDKSNFDRVAALGCVMVMRQQMWLSEVKSTEETSKIQQLLEVPIFSEAFYNQYPQTSTEWRIFRN</sequence>
<dbReference type="RefSeq" id="YP_010088148.1">
    <property type="nucleotide sequence ID" value="NC_055706.1"/>
</dbReference>
<proteinExistence type="predicted"/>
<reference evidence="1 2" key="1">
    <citation type="journal article" date="2017" name="Microbes Environ.">
        <title>Discovery and Complete Genome Sequence of a Bacteriophage from an Obligate Intracellular Symbiont of a Cellulolytic Protist in the Termite Gut.</title>
        <authorList>
            <person name="Pramono A.K."/>
            <person name="Kuwahara H."/>
            <person name="Itoh T."/>
            <person name="Toyoda A."/>
            <person name="Yamada A."/>
            <person name="Hongoh Y."/>
        </authorList>
    </citation>
    <scope>NUCLEOTIDE SEQUENCE [LARGE SCALE GENOMIC DNA]</scope>
    <source>
        <strain evidence="1">ProJPt-Bp1</strain>
    </source>
</reference>
<organism evidence="1 2">
    <name type="scientific">Azobacteroides phage ProJPt-Bp1</name>
    <dbReference type="NCBI Taxonomy" id="1920526"/>
    <lineage>
        <taxon>Viruses</taxon>
        <taxon>Duplodnaviria</taxon>
        <taxon>Heunggongvirae</taxon>
        <taxon>Uroviricota</taxon>
        <taxon>Caudoviricetes</taxon>
        <taxon>Crassvirales</taxon>
        <taxon>Suoliviridae</taxon>
        <taxon>Dechshavirus</taxon>
        <taxon>Dechshavirus japanensis</taxon>
    </lineage>
</organism>
<name>A0A1V1FS86_9CAUD</name>
<dbReference type="Gene3D" id="3.40.50.300">
    <property type="entry name" value="P-loop containing nucleotide triphosphate hydrolases"/>
    <property type="match status" value="1"/>
</dbReference>